<keyword evidence="3" id="KW-0614">Plasmid</keyword>
<comment type="similarity">
    <text evidence="1">Belongs to the outer membrane factor (OMF) (TC 1.B.17) family.</text>
</comment>
<dbReference type="PANTHER" id="PTHR30203:SF24">
    <property type="entry name" value="BLR4935 PROTEIN"/>
    <property type="match status" value="1"/>
</dbReference>
<dbReference type="InterPro" id="IPR010131">
    <property type="entry name" value="MdtP/NodT-like"/>
</dbReference>
<evidence type="ECO:0000313" key="4">
    <source>
        <dbReference type="Proteomes" id="UP000593970"/>
    </source>
</evidence>
<evidence type="ECO:0000256" key="2">
    <source>
        <dbReference type="SAM" id="SignalP"/>
    </source>
</evidence>
<feature type="chain" id="PRO_5041666792" evidence="2">
    <location>
        <begin position="38"/>
        <end position="457"/>
    </location>
</feature>
<evidence type="ECO:0000256" key="1">
    <source>
        <dbReference type="ARBA" id="ARBA00007613"/>
    </source>
</evidence>
<gene>
    <name evidence="3" type="ORF">HF909_19945</name>
</gene>
<protein>
    <submittedName>
        <fullName evidence="3">TolC family protein</fullName>
    </submittedName>
</protein>
<evidence type="ECO:0000313" key="3">
    <source>
        <dbReference type="EMBL" id="QOK98708.1"/>
    </source>
</evidence>
<geneLocation type="plasmid" evidence="3 4">
    <name>pUW774mp</name>
</geneLocation>
<accession>A0AA92K635</accession>
<sequence length="457" mass="49934">MLSFQEAASLRPVARVRVPKRVLLATMLAWMAMPATAAPPVANPAYPAYPASLASRAVAPRDEAASLPRYSLPQLLELARAGHPALAASRAQVQAAQAGMTTARAWPNPEVEAMTGRQRARMPGAVEGRTNSVSVTQKLDLPWQRTARMQAADAAFEGSQAQARSSARDLEAQLKLRFYDVLRREAEQRSAREDVTLVEQIRRRVAVRVETGEAPRYELIRGDAELLNAQRTDQAAALRVQQALAELRRAVGAELPAAFDVDADPDAESAAIHNLPPLADLVGSVLATHPDLEADRAAVREAEARLAHERSQRWPSLALRGSVDRQPDLQDSRVGLVVSIPLFDRRDGPVGEAVAGLERARAALRDRELQMRQAVESAYRQYEIAQSQVGALESGVVKQAESTLRVAEAAYRHGERGILDYLDAQRVFRQARNDLIAARADLRAAAVELDRLRAEAP</sequence>
<dbReference type="Pfam" id="PF02321">
    <property type="entry name" value="OEP"/>
    <property type="match status" value="2"/>
</dbReference>
<proteinExistence type="inferred from homology"/>
<dbReference type="GO" id="GO:0015562">
    <property type="term" value="F:efflux transmembrane transporter activity"/>
    <property type="evidence" value="ECO:0007669"/>
    <property type="project" value="InterPro"/>
</dbReference>
<dbReference type="SUPFAM" id="SSF56954">
    <property type="entry name" value="Outer membrane efflux proteins (OEP)"/>
    <property type="match status" value="1"/>
</dbReference>
<feature type="signal peptide" evidence="2">
    <location>
        <begin position="1"/>
        <end position="37"/>
    </location>
</feature>
<reference evidence="4" key="1">
    <citation type="submission" date="2020-04" db="EMBL/GenBank/DDBJ databases">
        <title>Ralstonia solanacearum UW576, UW763, UW773, and UW774.</title>
        <authorList>
            <person name="Steidl O."/>
            <person name="Truchon A."/>
            <person name="Allen C."/>
        </authorList>
    </citation>
    <scope>NUCLEOTIDE SEQUENCE [LARGE SCALE GENOMIC DNA]</scope>
    <source>
        <strain evidence="4">UW774</strain>
        <plasmid evidence="4">pUW774mp</plasmid>
    </source>
</reference>
<organism evidence="3 4">
    <name type="scientific">Ralstonia solanacearum</name>
    <name type="common">Pseudomonas solanacearum</name>
    <dbReference type="NCBI Taxonomy" id="305"/>
    <lineage>
        <taxon>Bacteria</taxon>
        <taxon>Pseudomonadati</taxon>
        <taxon>Pseudomonadota</taxon>
        <taxon>Betaproteobacteria</taxon>
        <taxon>Burkholderiales</taxon>
        <taxon>Burkholderiaceae</taxon>
        <taxon>Ralstonia</taxon>
        <taxon>Ralstonia solanacearum species complex</taxon>
    </lineage>
</organism>
<dbReference type="InterPro" id="IPR003423">
    <property type="entry name" value="OMP_efflux"/>
</dbReference>
<dbReference type="EMBL" id="CP051170">
    <property type="protein sequence ID" value="QOK98708.1"/>
    <property type="molecule type" value="Genomic_DNA"/>
</dbReference>
<name>A0AA92K635_RALSL</name>
<dbReference type="AlphaFoldDB" id="A0AA92K635"/>
<dbReference type="Gene3D" id="1.20.1600.10">
    <property type="entry name" value="Outer membrane efflux proteins (OEP)"/>
    <property type="match status" value="1"/>
</dbReference>
<dbReference type="PANTHER" id="PTHR30203">
    <property type="entry name" value="OUTER MEMBRANE CATION EFFLUX PROTEIN"/>
    <property type="match status" value="1"/>
</dbReference>
<dbReference type="Proteomes" id="UP000593970">
    <property type="component" value="Plasmid pUW774mp"/>
</dbReference>
<keyword evidence="2" id="KW-0732">Signal</keyword>